<reference evidence="1" key="1">
    <citation type="submission" date="2018-10" db="EMBL/GenBank/DDBJ databases">
        <title>Hidden diversity of soil giant viruses.</title>
        <authorList>
            <person name="Schulz F."/>
            <person name="Alteio L."/>
            <person name="Goudeau D."/>
            <person name="Ryan E.M."/>
            <person name="Malmstrom R.R."/>
            <person name="Blanchard J."/>
            <person name="Woyke T."/>
        </authorList>
    </citation>
    <scope>NUCLEOTIDE SEQUENCE</scope>
    <source>
        <strain evidence="1">SAV1</strain>
    </source>
</reference>
<sequence length="89" mass="10158">MLVDSVLKSPAPICSYCGKNLCLSPKHYPGEFYRFCSDECRIFLLTVPYINENVPKCAICKKNGTYPVRYLCPDYTYAKTCISCKLNKL</sequence>
<accession>A0A3G5AGT8</accession>
<proteinExistence type="predicted"/>
<gene>
    <name evidence="1" type="ORF">Satyrvirus3_24</name>
</gene>
<organism evidence="1">
    <name type="scientific">Satyrvirus sp</name>
    <dbReference type="NCBI Taxonomy" id="2487771"/>
    <lineage>
        <taxon>Viruses</taxon>
        <taxon>Varidnaviria</taxon>
        <taxon>Bamfordvirae</taxon>
        <taxon>Nucleocytoviricota</taxon>
        <taxon>Megaviricetes</taxon>
        <taxon>Imitervirales</taxon>
        <taxon>Mimiviridae</taxon>
        <taxon>Megamimivirinae</taxon>
    </lineage>
</organism>
<name>A0A3G5AGT8_9VIRU</name>
<evidence type="ECO:0000313" key="1">
    <source>
        <dbReference type="EMBL" id="AYV85093.1"/>
    </source>
</evidence>
<dbReference type="EMBL" id="MK072439">
    <property type="protein sequence ID" value="AYV85093.1"/>
    <property type="molecule type" value="Genomic_DNA"/>
</dbReference>
<protein>
    <submittedName>
        <fullName evidence="1">Uncharacterized protein</fullName>
    </submittedName>
</protein>